<reference evidence="1" key="1">
    <citation type="submission" date="2019-08" db="EMBL/GenBank/DDBJ databases">
        <authorList>
            <person name="Kucharzyk K."/>
            <person name="Murdoch R.W."/>
            <person name="Higgins S."/>
            <person name="Loffler F."/>
        </authorList>
    </citation>
    <scope>NUCLEOTIDE SEQUENCE</scope>
</reference>
<comment type="caution">
    <text evidence="1">The sequence shown here is derived from an EMBL/GenBank/DDBJ whole genome shotgun (WGS) entry which is preliminary data.</text>
</comment>
<protein>
    <submittedName>
        <fullName evidence="1">Uncharacterized protein</fullName>
    </submittedName>
</protein>
<name>A0A645E8Z7_9ZZZZ</name>
<sequence length="67" mass="7759">MIMRRKHRFCPELFPGRIFENGAGDAHAVIGRCASAYFVIYNEALFSRVFENICDLVHFDHKGRTAR</sequence>
<organism evidence="1">
    <name type="scientific">bioreactor metagenome</name>
    <dbReference type="NCBI Taxonomy" id="1076179"/>
    <lineage>
        <taxon>unclassified sequences</taxon>
        <taxon>metagenomes</taxon>
        <taxon>ecological metagenomes</taxon>
    </lineage>
</organism>
<dbReference type="AlphaFoldDB" id="A0A645E8Z7"/>
<gene>
    <name evidence="1" type="ORF">SDC9_145445</name>
</gene>
<accession>A0A645E8Z7</accession>
<proteinExistence type="predicted"/>
<evidence type="ECO:0000313" key="1">
    <source>
        <dbReference type="EMBL" id="MPM98260.1"/>
    </source>
</evidence>
<dbReference type="EMBL" id="VSSQ01044434">
    <property type="protein sequence ID" value="MPM98260.1"/>
    <property type="molecule type" value="Genomic_DNA"/>
</dbReference>